<comment type="similarity">
    <text evidence="2">In the central section; belongs to the CRISPR-associated helicase Cas3 family.</text>
</comment>
<dbReference type="CDD" id="cd09641">
    <property type="entry name" value="Cas3''_I"/>
    <property type="match status" value="1"/>
</dbReference>
<dbReference type="PROSITE" id="PS51643">
    <property type="entry name" value="HD_CAS3"/>
    <property type="match status" value="1"/>
</dbReference>
<keyword evidence="9" id="KW-0051">Antiviral defense</keyword>
<evidence type="ECO:0000256" key="2">
    <source>
        <dbReference type="ARBA" id="ARBA00009046"/>
    </source>
</evidence>
<dbReference type="EMBL" id="CP063989">
    <property type="protein sequence ID" value="QPL05919.1"/>
    <property type="molecule type" value="Genomic_DNA"/>
</dbReference>
<keyword evidence="5" id="KW-0547">Nucleotide-binding</keyword>
<evidence type="ECO:0000256" key="7">
    <source>
        <dbReference type="ARBA" id="ARBA00022806"/>
    </source>
</evidence>
<reference evidence="12 13" key="1">
    <citation type="submission" date="2020-11" db="EMBL/GenBank/DDBJ databases">
        <title>Actinomyces sp. ZJ750.</title>
        <authorList>
            <person name="Zhou J."/>
        </authorList>
    </citation>
    <scope>NUCLEOTIDE SEQUENCE [LARGE SCALE GENOMIC DNA]</scope>
    <source>
        <strain evidence="12 13">ZJ750</strain>
    </source>
</reference>
<dbReference type="NCBIfam" id="TIGR01587">
    <property type="entry name" value="cas3_core"/>
    <property type="match status" value="1"/>
</dbReference>
<dbReference type="GO" id="GO:0046872">
    <property type="term" value="F:metal ion binding"/>
    <property type="evidence" value="ECO:0007669"/>
    <property type="project" value="UniProtKB-KW"/>
</dbReference>
<dbReference type="GO" id="GO:0005524">
    <property type="term" value="F:ATP binding"/>
    <property type="evidence" value="ECO:0007669"/>
    <property type="project" value="UniProtKB-KW"/>
</dbReference>
<dbReference type="RefSeq" id="WP_166855238.1">
    <property type="nucleotide sequence ID" value="NZ_CP063989.1"/>
</dbReference>
<keyword evidence="8" id="KW-0067">ATP-binding</keyword>
<dbReference type="InterPro" id="IPR006483">
    <property type="entry name" value="CRISPR-assoc_Cas3_HD"/>
</dbReference>
<keyword evidence="3" id="KW-0540">Nuclease</keyword>
<dbReference type="KEGG" id="arep:ID810_02890"/>
<evidence type="ECO:0000256" key="10">
    <source>
        <dbReference type="SAM" id="MobiDB-lite"/>
    </source>
</evidence>
<evidence type="ECO:0000259" key="11">
    <source>
        <dbReference type="PROSITE" id="PS51643"/>
    </source>
</evidence>
<dbReference type="SMART" id="SM00487">
    <property type="entry name" value="DEXDc"/>
    <property type="match status" value="1"/>
</dbReference>
<accession>A0A7T0PWN2</accession>
<feature type="region of interest" description="Disordered" evidence="10">
    <location>
        <begin position="414"/>
        <end position="436"/>
    </location>
</feature>
<dbReference type="InterPro" id="IPR054712">
    <property type="entry name" value="Cas3-like_dom"/>
</dbReference>
<feature type="domain" description="HD Cas3-type" evidence="11">
    <location>
        <begin position="19"/>
        <end position="226"/>
    </location>
</feature>
<keyword evidence="6" id="KW-0378">Hydrolase</keyword>
<sequence>MSMSGRAVSVWAKSGYDPERRRWLPLWLHLLDAAAVADHLARTWLAPTISDLIERELDGSKSGLSPTEEFCLLASWLAGVHDIGKCTPAFSVQVPGLDDQMKKAGLSHATIDPKERLKAPHALAGQQVLQDWLLDCHGWGMEPAKALASVVGAHHGIPPTTGALKDLYGREHLLGEGVWEETRGELLDLVTERTGAEPLLPHWSRRRWSQPFLVELSGLVIVADWIASCEDYFHLLPLDDDGLALLPAPAHADRCAQAITRLEIPTPWRPRDDGDDADDLLTSRFALPEGSRATEVQRRAVEAARTMDLPGLLIVEDSTGGGKTEAAKLATEILAARTGRSGVLFALPTQATTDAMFRRSLNWLGRIEDTYASDGAPSAFAVNLQHGRARLNAEAGRLRRRGWEIHDRLLGALGGEDGGDVEGPGLPRPSDVGRDEDAARLRRTTTEEASHRADVAILAWFSGRKKSMLSDFVVTTVDHLLFGAMRSPHLAMRHLGLSRKVVIVDEVHSYSTYMNVYLDRALTWLAAYGVPVVLLSATLSEARCSAMVDAYHRGLRLAAGESIPTTPAPQPVHTPFPCLVTTGRERTEVLPTSSSGRRSTVRLERLGRDDLLRLLQERLADGGCALIVRNTVRRTQETYEQLREVFGEEVTLNHARFTIADRQAKDADLLRHFGPPRSRPQRPHRAVVVATQVVEQSLDIDFDLLVTDLAPIDLVIQRLGRLHRHERPRPVRLEEPVCYVDWLPSRQSTHPSLEPGAKAIYGEEDLLRSAAALDQVITGSRTVTTPDDVRGLIEAVYGSEGVIPTVWEEALNSAHRAAEEKTREKQDAARGFLLEAPPPAGTETSLVGWLHTAASDSEDKGRAQVRDGEDSLEVILLERRRVGGQEELRTLPNAPGAPAVIVPHDRVPDREVVRAMAMSAVRLPPRLSNPRVIDKVITQLEIHVVPAWQTDRELAGQLFLVLEDGRAELADVVLEYSSSTGLKEVPSA</sequence>
<dbReference type="AlphaFoldDB" id="A0A7T0PWN2"/>
<evidence type="ECO:0000256" key="3">
    <source>
        <dbReference type="ARBA" id="ARBA00022722"/>
    </source>
</evidence>
<organism evidence="12 13">
    <name type="scientific">Actinomyces respiraculi</name>
    <dbReference type="NCBI Taxonomy" id="2744574"/>
    <lineage>
        <taxon>Bacteria</taxon>
        <taxon>Bacillati</taxon>
        <taxon>Actinomycetota</taxon>
        <taxon>Actinomycetes</taxon>
        <taxon>Actinomycetales</taxon>
        <taxon>Actinomycetaceae</taxon>
        <taxon>Actinomyces</taxon>
    </lineage>
</organism>
<dbReference type="PANTHER" id="PTHR47963:SF9">
    <property type="entry name" value="CRISPR-ASSOCIATED ENDONUCLEASE_HELICASE CAS3"/>
    <property type="match status" value="1"/>
</dbReference>
<evidence type="ECO:0000256" key="8">
    <source>
        <dbReference type="ARBA" id="ARBA00022840"/>
    </source>
</evidence>
<evidence type="ECO:0000313" key="13">
    <source>
        <dbReference type="Proteomes" id="UP000594637"/>
    </source>
</evidence>
<dbReference type="Gene3D" id="3.40.50.300">
    <property type="entry name" value="P-loop containing nucleotide triphosphate hydrolases"/>
    <property type="match status" value="2"/>
</dbReference>
<evidence type="ECO:0000256" key="9">
    <source>
        <dbReference type="ARBA" id="ARBA00023118"/>
    </source>
</evidence>
<dbReference type="Gene3D" id="1.10.3210.30">
    <property type="match status" value="1"/>
</dbReference>
<dbReference type="GO" id="GO:0003724">
    <property type="term" value="F:RNA helicase activity"/>
    <property type="evidence" value="ECO:0007669"/>
    <property type="project" value="TreeGrafter"/>
</dbReference>
<dbReference type="SUPFAM" id="SSF52540">
    <property type="entry name" value="P-loop containing nucleoside triphosphate hydrolases"/>
    <property type="match status" value="1"/>
</dbReference>
<dbReference type="GO" id="GO:0004518">
    <property type="term" value="F:nuclease activity"/>
    <property type="evidence" value="ECO:0007669"/>
    <property type="project" value="UniProtKB-KW"/>
</dbReference>
<dbReference type="GO" id="GO:0016787">
    <property type="term" value="F:hydrolase activity"/>
    <property type="evidence" value="ECO:0007669"/>
    <property type="project" value="UniProtKB-KW"/>
</dbReference>
<gene>
    <name evidence="12" type="primary">cas3</name>
    <name evidence="12" type="ORF">ID810_02890</name>
</gene>
<dbReference type="InterPro" id="IPR027417">
    <property type="entry name" value="P-loop_NTPase"/>
</dbReference>
<dbReference type="Pfam" id="PF18019">
    <property type="entry name" value="Cas3_HD"/>
    <property type="match status" value="1"/>
</dbReference>
<evidence type="ECO:0000313" key="12">
    <source>
        <dbReference type="EMBL" id="QPL05919.1"/>
    </source>
</evidence>
<dbReference type="Proteomes" id="UP000594637">
    <property type="component" value="Chromosome"/>
</dbReference>
<evidence type="ECO:0000256" key="1">
    <source>
        <dbReference type="ARBA" id="ARBA00006847"/>
    </source>
</evidence>
<evidence type="ECO:0000256" key="5">
    <source>
        <dbReference type="ARBA" id="ARBA00022741"/>
    </source>
</evidence>
<dbReference type="GO" id="GO:0051607">
    <property type="term" value="P:defense response to virus"/>
    <property type="evidence" value="ECO:0007669"/>
    <property type="project" value="UniProtKB-KW"/>
</dbReference>
<dbReference type="InterPro" id="IPR006474">
    <property type="entry name" value="Helicase_Cas3_CRISPR-ass_core"/>
</dbReference>
<dbReference type="InterPro" id="IPR014001">
    <property type="entry name" value="Helicase_ATP-bd"/>
</dbReference>
<dbReference type="InterPro" id="IPR038257">
    <property type="entry name" value="CRISPR-assoc_Cas3_HD_sf"/>
</dbReference>
<dbReference type="Pfam" id="PF22590">
    <property type="entry name" value="Cas3-like_C_2"/>
    <property type="match status" value="1"/>
</dbReference>
<dbReference type="InterPro" id="IPR041372">
    <property type="entry name" value="Cas3_C"/>
</dbReference>
<comment type="similarity">
    <text evidence="1">In the N-terminal section; belongs to the CRISPR-associated nuclease Cas3-HD family.</text>
</comment>
<name>A0A7T0PWN2_9ACTO</name>
<dbReference type="PANTHER" id="PTHR47963">
    <property type="entry name" value="DEAD-BOX ATP-DEPENDENT RNA HELICASE 47, MITOCHONDRIAL"/>
    <property type="match status" value="1"/>
</dbReference>
<keyword evidence="7" id="KW-0347">Helicase</keyword>
<evidence type="ECO:0000256" key="6">
    <source>
        <dbReference type="ARBA" id="ARBA00022801"/>
    </source>
</evidence>
<dbReference type="GO" id="GO:0003723">
    <property type="term" value="F:RNA binding"/>
    <property type="evidence" value="ECO:0007669"/>
    <property type="project" value="TreeGrafter"/>
</dbReference>
<proteinExistence type="inferred from homology"/>
<dbReference type="Pfam" id="PF18395">
    <property type="entry name" value="Cas3_C"/>
    <property type="match status" value="1"/>
</dbReference>
<dbReference type="InterPro" id="IPR050547">
    <property type="entry name" value="DEAD_box_RNA_helicases"/>
</dbReference>
<evidence type="ECO:0000256" key="4">
    <source>
        <dbReference type="ARBA" id="ARBA00022723"/>
    </source>
</evidence>
<keyword evidence="4" id="KW-0479">Metal-binding</keyword>
<protein>
    <submittedName>
        <fullName evidence="12">CRISPR-associated helicase Cas3</fullName>
    </submittedName>
</protein>
<keyword evidence="13" id="KW-1185">Reference proteome</keyword>
<dbReference type="NCBIfam" id="TIGR01596">
    <property type="entry name" value="cas3_HD"/>
    <property type="match status" value="1"/>
</dbReference>